<evidence type="ECO:0000256" key="1">
    <source>
        <dbReference type="SAM" id="SignalP"/>
    </source>
</evidence>
<feature type="chain" id="PRO_5019148286" evidence="1">
    <location>
        <begin position="24"/>
        <end position="921"/>
    </location>
</feature>
<keyword evidence="3" id="KW-1185">Reference proteome</keyword>
<name>A0A418W875_9SPHN</name>
<dbReference type="RefSeq" id="WP_119765699.1">
    <property type="nucleotide sequence ID" value="NZ_QYUM01000004.1"/>
</dbReference>
<dbReference type="EMBL" id="QYUM01000004">
    <property type="protein sequence ID" value="RJF86203.1"/>
    <property type="molecule type" value="Genomic_DNA"/>
</dbReference>
<dbReference type="Pfam" id="PF18951">
    <property type="entry name" value="DUF5695"/>
    <property type="match status" value="1"/>
</dbReference>
<dbReference type="AlphaFoldDB" id="A0A418W875"/>
<evidence type="ECO:0000313" key="3">
    <source>
        <dbReference type="Proteomes" id="UP000286100"/>
    </source>
</evidence>
<dbReference type="InterPro" id="IPR043750">
    <property type="entry name" value="DUF5695"/>
</dbReference>
<sequence length="921" mass="101891">MERRNYRGQYRLAVMMAPLGLLAAAPLVQGNAAPAGQTDSQSASPMRFETAEFTLSLDPVSQTLISLAPKGGDGVDFAPSDRAAQRLGDGYYNVGDIDLRVRLAGEAAWRDYSTAARRTPVRALPAGGNILAAADLSDDLGAQPGLRVERRWITEKGKLALRFRLINPGDRAIEIGGLGIPMVFNNIITDRSLEEAHVKASFADPYIGRDAGYVQVTRLNGKGPALLVLPEGRTPLEAWKPILDQKNADGNPKPFNDPTKRGITFEGFHQWMVASKGFAETDWKGAEQWNASTSFTLAPGESREIGVRFATAPAIRKIEETLAAEGRPVAVGVPGYVLPTDLAGDLFLKSASAVKGITVSPAGAIDVTRAGSAKGWARYRLKGNAWGRARIDVTYADGSVQAVHYFVTKPSGAAVADLGRFLFDKHWYDNPADPFGRSPSLMSYDRDTNKIVLQEDRVWMAGLSDEGGAGAWLAGIMKQLGQPDAGEVAKFERFVTETLDGRLQVNEGKDKFGVRKSLFFYDPKAKPDFAYDPAIDWKAWSAWAKKGSDSVGRSFNYVHVAAAQWVLYRLARYHEGLVKAHDWRWYLNRAYETSMAMVRLAPHYAQYGQMEGDVFVDILDDLKREGLDAEARSLEAMMQGRAERWRGEAYPFGSEMPWDSTGQEEVYAWMRYFGDHEKADLTREVILGYDPTIPHWGYNGSARRYWDFQYAGKVKRIERQLHHYGSANNAIPLFDSYRRDPKDIHLLRVAYGGLMGTTTNIDQDGFGSAAFHSFPDMMRFDAYNGDYGMGFFGHVWETASYLVDHPTFGWIGFGGEVTSKGSQVSIVPKDSFRSRIFVAPAGLWLTLDAGRFERVDYDPKTKRVRLTLAPADAHTPRAWLNVETTAKGMKRYRPGAGASPERGGYAVTLGSKAVQVELLPE</sequence>
<evidence type="ECO:0000313" key="2">
    <source>
        <dbReference type="EMBL" id="RJF86203.1"/>
    </source>
</evidence>
<feature type="signal peptide" evidence="1">
    <location>
        <begin position="1"/>
        <end position="23"/>
    </location>
</feature>
<proteinExistence type="predicted"/>
<keyword evidence="1" id="KW-0732">Signal</keyword>
<comment type="caution">
    <text evidence="2">The sequence shown here is derived from an EMBL/GenBank/DDBJ whole genome shotgun (WGS) entry which is preliminary data.</text>
</comment>
<dbReference type="OrthoDB" id="2479977at2"/>
<reference evidence="2 3" key="1">
    <citation type="submission" date="2018-09" db="EMBL/GenBank/DDBJ databases">
        <authorList>
            <person name="Zhu H."/>
        </authorList>
    </citation>
    <scope>NUCLEOTIDE SEQUENCE [LARGE SCALE GENOMIC DNA]</scope>
    <source>
        <strain evidence="2 3">K2R01-6</strain>
    </source>
</reference>
<protein>
    <submittedName>
        <fullName evidence="2">Uncharacterized protein</fullName>
    </submittedName>
</protein>
<accession>A0A418W875</accession>
<organism evidence="2 3">
    <name type="scientific">Sphingomonas cavernae</name>
    <dbReference type="NCBI Taxonomy" id="2320861"/>
    <lineage>
        <taxon>Bacteria</taxon>
        <taxon>Pseudomonadati</taxon>
        <taxon>Pseudomonadota</taxon>
        <taxon>Alphaproteobacteria</taxon>
        <taxon>Sphingomonadales</taxon>
        <taxon>Sphingomonadaceae</taxon>
        <taxon>Sphingomonas</taxon>
    </lineage>
</organism>
<gene>
    <name evidence="2" type="ORF">D3876_18520</name>
</gene>
<dbReference type="Proteomes" id="UP000286100">
    <property type="component" value="Unassembled WGS sequence"/>
</dbReference>